<dbReference type="Gene3D" id="2.60.40.1180">
    <property type="entry name" value="Golgi alpha-mannosidase II"/>
    <property type="match status" value="2"/>
</dbReference>
<evidence type="ECO:0000313" key="5">
    <source>
        <dbReference type="EMBL" id="KAL0639780.1"/>
    </source>
</evidence>
<comment type="caution">
    <text evidence="5">The sequence shown here is derived from an EMBL/GenBank/DDBJ whole genome shotgun (WGS) entry which is preliminary data.</text>
</comment>
<feature type="domain" description="Glycosyl hydrolase family 31 C-terminal" evidence="4">
    <location>
        <begin position="2"/>
        <end position="67"/>
    </location>
</feature>
<dbReference type="InterPro" id="IPR013780">
    <property type="entry name" value="Glyco_hydro_b"/>
</dbReference>
<keyword evidence="3" id="KW-0326">Glycosidase</keyword>
<dbReference type="PANTHER" id="PTHR22762:SF67">
    <property type="entry name" value="ALPHA_BETA-GLUCOSIDASE AGDC-RELATED"/>
    <property type="match status" value="1"/>
</dbReference>
<dbReference type="InterPro" id="IPR048395">
    <property type="entry name" value="Glyco_hydro_31_C"/>
</dbReference>
<evidence type="ECO:0000256" key="2">
    <source>
        <dbReference type="ARBA" id="ARBA00023180"/>
    </source>
</evidence>
<organism evidence="5 6">
    <name type="scientific">Discina gigas</name>
    <dbReference type="NCBI Taxonomy" id="1032678"/>
    <lineage>
        <taxon>Eukaryota</taxon>
        <taxon>Fungi</taxon>
        <taxon>Dikarya</taxon>
        <taxon>Ascomycota</taxon>
        <taxon>Pezizomycotina</taxon>
        <taxon>Pezizomycetes</taxon>
        <taxon>Pezizales</taxon>
        <taxon>Discinaceae</taxon>
        <taxon>Discina</taxon>
    </lineage>
</organism>
<gene>
    <name evidence="5" type="ORF">Q9L58_001095</name>
</gene>
<accession>A0ABR3GV35</accession>
<name>A0ABR3GV35_9PEZI</name>
<proteinExistence type="predicted"/>
<dbReference type="Pfam" id="PF21365">
    <property type="entry name" value="Glyco_hydro_31_3rd"/>
    <property type="match status" value="1"/>
</dbReference>
<dbReference type="EMBL" id="JBBBZM010000008">
    <property type="protein sequence ID" value="KAL0639780.1"/>
    <property type="molecule type" value="Genomic_DNA"/>
</dbReference>
<dbReference type="SUPFAM" id="SSF51011">
    <property type="entry name" value="Glycosyl hydrolase domain"/>
    <property type="match status" value="1"/>
</dbReference>
<dbReference type="PANTHER" id="PTHR22762">
    <property type="entry name" value="ALPHA-GLUCOSIDASE"/>
    <property type="match status" value="1"/>
</dbReference>
<reference evidence="5 6" key="1">
    <citation type="submission" date="2024-02" db="EMBL/GenBank/DDBJ databases">
        <title>Discinaceae phylogenomics.</title>
        <authorList>
            <person name="Dirks A.C."/>
            <person name="James T.Y."/>
        </authorList>
    </citation>
    <scope>NUCLEOTIDE SEQUENCE [LARGE SCALE GENOMIC DNA]</scope>
    <source>
        <strain evidence="5 6">ACD0624</strain>
    </source>
</reference>
<keyword evidence="6" id="KW-1185">Reference proteome</keyword>
<keyword evidence="1" id="KW-0378">Hydrolase</keyword>
<sequence length="192" mass="21210">MQFLYGPSVLVSPVTEKNATSVDIYLPKDIFYDFESFAPVQGNGQIITISDVGFDSIPLHIRGGAILPMRVESAMTTAELRKKDFELVVAPGMDNRASGALYLDDGISIEQTATIDISFRYFRGVLQTTGQFGFDPKISIKAVKFLGIEEKPRTVHINDRAVKDSDVTYDRITKMLVVATVLPLTEGFVVKL</sequence>
<evidence type="ECO:0000259" key="4">
    <source>
        <dbReference type="Pfam" id="PF21365"/>
    </source>
</evidence>
<evidence type="ECO:0000313" key="6">
    <source>
        <dbReference type="Proteomes" id="UP001447188"/>
    </source>
</evidence>
<keyword evidence="2" id="KW-0325">Glycoprotein</keyword>
<evidence type="ECO:0000256" key="3">
    <source>
        <dbReference type="ARBA" id="ARBA00023295"/>
    </source>
</evidence>
<evidence type="ECO:0000256" key="1">
    <source>
        <dbReference type="ARBA" id="ARBA00022801"/>
    </source>
</evidence>
<protein>
    <recommendedName>
        <fullName evidence="4">Glycosyl hydrolase family 31 C-terminal domain-containing protein</fullName>
    </recommendedName>
</protein>
<dbReference type="Proteomes" id="UP001447188">
    <property type="component" value="Unassembled WGS sequence"/>
</dbReference>